<dbReference type="Gene3D" id="3.50.50.100">
    <property type="match status" value="1"/>
</dbReference>
<sequence length="438" mass="46589">MLSRSQALPRIVIVGGGAGGLELATRLGRKLGASHQAQVVLVDGAATHIWKPLLHEVATGALNTGEDEVNYFAHGYRNHYEFEFGYMEGLDRAHRTIRLSAIHGADGQLLSPARDIAYDYLVLAVGAEANDFGTPGVAEHAMFLNTPNDADELRRRVLELAFAVSSSNEAGRKLGIAIVGGGATGVELAAELNHTMRELHQYGARLAPDQVEISVIEGAERILLAAPPSLSAYAEEQLAAKQIRVLTSSRVAAVQPDGVELAGGEKVRADITVWAAGVKAPAWLASLDGLTVNRVNQLQVDGRLRCVGAERIYALGDCAAAPDGDCGRPLAATAQVAHQEAKWLVGELSARLAGKEAAPFVFKPQGMMVSLGKHSAVGSLAAVVGPKRDYYVEGRGAKLIYASLYRMHQAVVHGWLLTALLYCGDKLRGVARPSLKLH</sequence>
<evidence type="ECO:0000256" key="2">
    <source>
        <dbReference type="ARBA" id="ARBA00005272"/>
    </source>
</evidence>
<keyword evidence="8" id="KW-1185">Reference proteome</keyword>
<comment type="cofactor">
    <cofactor evidence="1">
        <name>FAD</name>
        <dbReference type="ChEBI" id="CHEBI:57692"/>
    </cofactor>
</comment>
<gene>
    <name evidence="7" type="ORF">QU481_00170</name>
</gene>
<dbReference type="InterPro" id="IPR036188">
    <property type="entry name" value="FAD/NAD-bd_sf"/>
</dbReference>
<dbReference type="Proteomes" id="UP001168540">
    <property type="component" value="Unassembled WGS sequence"/>
</dbReference>
<dbReference type="PRINTS" id="PR00368">
    <property type="entry name" value="FADPNR"/>
</dbReference>
<keyword evidence="3" id="KW-0285">Flavoprotein</keyword>
<name>A0ABT7XIB7_9NEIS</name>
<dbReference type="PRINTS" id="PR00411">
    <property type="entry name" value="PNDRDTASEI"/>
</dbReference>
<evidence type="ECO:0000256" key="1">
    <source>
        <dbReference type="ARBA" id="ARBA00001974"/>
    </source>
</evidence>
<proteinExistence type="inferred from homology"/>
<dbReference type="GO" id="GO:0016491">
    <property type="term" value="F:oxidoreductase activity"/>
    <property type="evidence" value="ECO:0007669"/>
    <property type="project" value="UniProtKB-KW"/>
</dbReference>
<dbReference type="EMBL" id="JAUEDK010000001">
    <property type="protein sequence ID" value="MDN0073314.1"/>
    <property type="molecule type" value="Genomic_DNA"/>
</dbReference>
<reference evidence="7" key="1">
    <citation type="submission" date="2023-06" db="EMBL/GenBank/DDBJ databases">
        <authorList>
            <person name="Zhang S."/>
        </authorList>
    </citation>
    <scope>NUCLEOTIDE SEQUENCE</scope>
    <source>
        <strain evidence="7">SG2303</strain>
    </source>
</reference>
<dbReference type="SUPFAM" id="SSF51905">
    <property type="entry name" value="FAD/NAD(P)-binding domain"/>
    <property type="match status" value="1"/>
</dbReference>
<evidence type="ECO:0000256" key="5">
    <source>
        <dbReference type="ARBA" id="ARBA00023002"/>
    </source>
</evidence>
<keyword evidence="4" id="KW-0274">FAD</keyword>
<evidence type="ECO:0000256" key="3">
    <source>
        <dbReference type="ARBA" id="ARBA00022630"/>
    </source>
</evidence>
<dbReference type="RefSeq" id="WP_289827833.1">
    <property type="nucleotide sequence ID" value="NZ_JAUEDK010000001.1"/>
</dbReference>
<organism evidence="7 8">
    <name type="scientific">Crenobacter oryzisoli</name>
    <dbReference type="NCBI Taxonomy" id="3056844"/>
    <lineage>
        <taxon>Bacteria</taxon>
        <taxon>Pseudomonadati</taxon>
        <taxon>Pseudomonadota</taxon>
        <taxon>Betaproteobacteria</taxon>
        <taxon>Neisseriales</taxon>
        <taxon>Neisseriaceae</taxon>
        <taxon>Crenobacter</taxon>
    </lineage>
</organism>
<evidence type="ECO:0000313" key="8">
    <source>
        <dbReference type="Proteomes" id="UP001168540"/>
    </source>
</evidence>
<dbReference type="PANTHER" id="PTHR42913:SF3">
    <property type="entry name" value="64 KDA MITOCHONDRIAL NADH DEHYDROGENASE (EUROFUNG)"/>
    <property type="match status" value="1"/>
</dbReference>
<dbReference type="Pfam" id="PF07992">
    <property type="entry name" value="Pyr_redox_2"/>
    <property type="match status" value="1"/>
</dbReference>
<dbReference type="EC" id="1.6.5.-" evidence="7"/>
<evidence type="ECO:0000259" key="6">
    <source>
        <dbReference type="Pfam" id="PF07992"/>
    </source>
</evidence>
<dbReference type="InterPro" id="IPR023753">
    <property type="entry name" value="FAD/NAD-binding_dom"/>
</dbReference>
<comment type="similarity">
    <text evidence="2">Belongs to the NADH dehydrogenase family.</text>
</comment>
<comment type="caution">
    <text evidence="7">The sequence shown here is derived from an EMBL/GenBank/DDBJ whole genome shotgun (WGS) entry which is preliminary data.</text>
</comment>
<accession>A0ABT7XIB7</accession>
<feature type="domain" description="FAD/NAD(P)-binding" evidence="6">
    <location>
        <begin position="10"/>
        <end position="341"/>
    </location>
</feature>
<keyword evidence="5 7" id="KW-0560">Oxidoreductase</keyword>
<dbReference type="PANTHER" id="PTHR42913">
    <property type="entry name" value="APOPTOSIS-INDUCING FACTOR 1"/>
    <property type="match status" value="1"/>
</dbReference>
<protein>
    <submittedName>
        <fullName evidence="7">NAD(P)/FAD-dependent oxidoreductase</fullName>
        <ecNumber evidence="7">1.6.5.-</ecNumber>
    </submittedName>
</protein>
<evidence type="ECO:0000256" key="4">
    <source>
        <dbReference type="ARBA" id="ARBA00022827"/>
    </source>
</evidence>
<dbReference type="InterPro" id="IPR051169">
    <property type="entry name" value="NADH-Q_oxidoreductase"/>
</dbReference>
<evidence type="ECO:0000313" key="7">
    <source>
        <dbReference type="EMBL" id="MDN0073314.1"/>
    </source>
</evidence>